<protein>
    <submittedName>
        <fullName evidence="1">Uncharacterized protein</fullName>
    </submittedName>
</protein>
<reference evidence="1" key="2">
    <citation type="submission" date="2023-03" db="EMBL/GenBank/DDBJ databases">
        <authorList>
            <person name="Inwood S.N."/>
            <person name="Skelly J.G."/>
            <person name="Guhlin J."/>
            <person name="Harrop T.W.R."/>
            <person name="Goldson S.G."/>
            <person name="Dearden P.K."/>
        </authorList>
    </citation>
    <scope>NUCLEOTIDE SEQUENCE</scope>
    <source>
        <strain evidence="1">Irish</strain>
        <tissue evidence="1">Whole body</tissue>
    </source>
</reference>
<evidence type="ECO:0000313" key="1">
    <source>
        <dbReference type="EMBL" id="KAK0169744.1"/>
    </source>
</evidence>
<comment type="caution">
    <text evidence="1">The sequence shown here is derived from an EMBL/GenBank/DDBJ whole genome shotgun (WGS) entry which is preliminary data.</text>
</comment>
<dbReference type="Proteomes" id="UP001168990">
    <property type="component" value="Unassembled WGS sequence"/>
</dbReference>
<evidence type="ECO:0000313" key="2">
    <source>
        <dbReference type="Proteomes" id="UP001168990"/>
    </source>
</evidence>
<sequence length="310" mass="35490">MITEMCLELEIALMEPDKNIEILIEVVVLAKKDKNGNDRMSIPICNGNYFEYLEVSEVITIIEYRLVYILKIPILVLTHDACVSKVVNIPEKLKEDDYNIKMVSVRHTNWIQFKSNDKCTVAPEIIKIICSSNNKVEEISIEGTKILWVSPRCTVVSDDVPFHLYHDTVINNNAFIPLTKNNFSENFKIFNDPNLNLSFKKIHNIETPDVKIGDLTKFGTNLHEIVREATEIGKHERTKTWYEKTIFSLLKCLITGAFQPCGRIYNHCLFNYGNNNRNHNSCGTDIGMRHLNIVESDSVSSIPSLSPTRI</sequence>
<dbReference type="AlphaFoldDB" id="A0AA39FI34"/>
<name>A0AA39FI34_9HYME</name>
<reference evidence="1" key="1">
    <citation type="journal article" date="2023" name="bioRxiv">
        <title>Scaffold-level genome assemblies of two parasitoid biocontrol wasps reveal the parthenogenesis mechanism and an associated novel virus.</title>
        <authorList>
            <person name="Inwood S."/>
            <person name="Skelly J."/>
            <person name="Guhlin J."/>
            <person name="Harrop T."/>
            <person name="Goldson S."/>
            <person name="Dearden P."/>
        </authorList>
    </citation>
    <scope>NUCLEOTIDE SEQUENCE</scope>
    <source>
        <strain evidence="1">Irish</strain>
        <tissue evidence="1">Whole body</tissue>
    </source>
</reference>
<accession>A0AA39FI34</accession>
<proteinExistence type="predicted"/>
<keyword evidence="2" id="KW-1185">Reference proteome</keyword>
<gene>
    <name evidence="1" type="ORF">PV328_010386</name>
</gene>
<organism evidence="1 2">
    <name type="scientific">Microctonus aethiopoides</name>
    <dbReference type="NCBI Taxonomy" id="144406"/>
    <lineage>
        <taxon>Eukaryota</taxon>
        <taxon>Metazoa</taxon>
        <taxon>Ecdysozoa</taxon>
        <taxon>Arthropoda</taxon>
        <taxon>Hexapoda</taxon>
        <taxon>Insecta</taxon>
        <taxon>Pterygota</taxon>
        <taxon>Neoptera</taxon>
        <taxon>Endopterygota</taxon>
        <taxon>Hymenoptera</taxon>
        <taxon>Apocrita</taxon>
        <taxon>Ichneumonoidea</taxon>
        <taxon>Braconidae</taxon>
        <taxon>Euphorinae</taxon>
        <taxon>Microctonus</taxon>
    </lineage>
</organism>
<dbReference type="EMBL" id="JAQQBS010000004">
    <property type="protein sequence ID" value="KAK0169744.1"/>
    <property type="molecule type" value="Genomic_DNA"/>
</dbReference>